<dbReference type="OrthoDB" id="9801810at2"/>
<evidence type="ECO:0000313" key="13">
    <source>
        <dbReference type="Proteomes" id="UP000035760"/>
    </source>
</evidence>
<feature type="site" description="Could play a key role in the communication between the regulatory and the substrate sites" evidence="9">
    <location>
        <position position="60"/>
    </location>
</feature>
<dbReference type="NCBIfam" id="NF002023">
    <property type="entry name" value="PRK00844.1"/>
    <property type="match status" value="1"/>
</dbReference>
<dbReference type="UniPathway" id="UPA00164"/>
<keyword evidence="6 9" id="KW-0067">ATP-binding</keyword>
<dbReference type="InterPro" id="IPR011004">
    <property type="entry name" value="Trimer_LpxA-like_sf"/>
</dbReference>
<feature type="site" description="Could play a key role in the communication between the regulatory and the substrate sites" evidence="9">
    <location>
        <position position="98"/>
    </location>
</feature>
<dbReference type="Proteomes" id="UP000035760">
    <property type="component" value="Unassembled WGS sequence"/>
</dbReference>
<evidence type="ECO:0000256" key="6">
    <source>
        <dbReference type="ARBA" id="ARBA00022840"/>
    </source>
</evidence>
<dbReference type="InterPro" id="IPR056818">
    <property type="entry name" value="GlmU/GlgC-like_hexapep"/>
</dbReference>
<dbReference type="InterPro" id="IPR023049">
    <property type="entry name" value="GlgC_bac"/>
</dbReference>
<evidence type="ECO:0000256" key="7">
    <source>
        <dbReference type="ARBA" id="ARBA00023056"/>
    </source>
</evidence>
<dbReference type="Pfam" id="PF00483">
    <property type="entry name" value="NTP_transferase"/>
    <property type="match status" value="1"/>
</dbReference>
<keyword evidence="8 9" id="KW-0119">Carbohydrate metabolism</keyword>
<keyword evidence="4 9" id="KW-0548">Nucleotidyltransferase</keyword>
<accession>W6M9B2</accession>
<comment type="function">
    <text evidence="9">Involved in the biosynthesis of ADP-glucose, a building block required for the elongation reactions to produce glycogen. Catalyzes the reaction between ATP and alpha-D-glucose 1-phosphate (G1P) to produce pyrophosphate and ADP-Glc.</text>
</comment>
<proteinExistence type="inferred from homology"/>
<dbReference type="AlphaFoldDB" id="W6M9B2"/>
<evidence type="ECO:0000259" key="10">
    <source>
        <dbReference type="Pfam" id="PF00483"/>
    </source>
</evidence>
<dbReference type="CDD" id="cd04651">
    <property type="entry name" value="LbH_G1P_AT_C"/>
    <property type="match status" value="1"/>
</dbReference>
<feature type="binding site" evidence="9">
    <location>
        <begin position="179"/>
        <end position="180"/>
    </location>
    <ligand>
        <name>alpha-D-glucose 1-phosphate</name>
        <dbReference type="ChEBI" id="CHEBI:58601"/>
    </ligand>
</feature>
<keyword evidence="7 9" id="KW-0320">Glycogen biosynthesis</keyword>
<reference evidence="12" key="1">
    <citation type="submission" date="2013-07" db="EMBL/GenBank/DDBJ databases">
        <authorList>
            <person name="McIlroy S."/>
        </authorList>
    </citation>
    <scope>NUCLEOTIDE SEQUENCE [LARGE SCALE GENOMIC DNA]</scope>
    <source>
        <strain evidence="12">Run_A_D11</strain>
    </source>
</reference>
<evidence type="ECO:0000256" key="3">
    <source>
        <dbReference type="ARBA" id="ARBA00022679"/>
    </source>
</evidence>
<dbReference type="RefSeq" id="WP_048672459.1">
    <property type="nucleotide sequence ID" value="NZ_CBTJ020000036.1"/>
</dbReference>
<dbReference type="Pfam" id="PF24894">
    <property type="entry name" value="Hexapep_GlmU"/>
    <property type="match status" value="1"/>
</dbReference>
<dbReference type="GO" id="GO:0008878">
    <property type="term" value="F:glucose-1-phosphate adenylyltransferase activity"/>
    <property type="evidence" value="ECO:0007669"/>
    <property type="project" value="UniProtKB-UniRule"/>
</dbReference>
<dbReference type="EMBL" id="CBTJ020000036">
    <property type="protein sequence ID" value="CDI02355.1"/>
    <property type="molecule type" value="Genomic_DNA"/>
</dbReference>
<feature type="domain" description="Nucleotidyl transferase" evidence="10">
    <location>
        <begin position="8"/>
        <end position="275"/>
    </location>
</feature>
<dbReference type="GO" id="GO:0005978">
    <property type="term" value="P:glycogen biosynthetic process"/>
    <property type="evidence" value="ECO:0007669"/>
    <property type="project" value="UniProtKB-UniRule"/>
</dbReference>
<comment type="subunit">
    <text evidence="9">Homotetramer.</text>
</comment>
<dbReference type="PROSITE" id="PS00808">
    <property type="entry name" value="ADP_GLC_PYROPHOSPH_1"/>
    <property type="match status" value="1"/>
</dbReference>
<dbReference type="HAMAP" id="MF_00624">
    <property type="entry name" value="GlgC"/>
    <property type="match status" value="1"/>
</dbReference>
<keyword evidence="3 9" id="KW-0808">Transferase</keyword>
<comment type="similarity">
    <text evidence="1 9">Belongs to the bacterial/plant glucose-1-phosphate adenylyltransferase family.</text>
</comment>
<dbReference type="STRING" id="1400863.BN873_30019"/>
<dbReference type="SUPFAM" id="SSF51161">
    <property type="entry name" value="Trimeric LpxA-like enzymes"/>
    <property type="match status" value="1"/>
</dbReference>
<evidence type="ECO:0000256" key="9">
    <source>
        <dbReference type="HAMAP-Rule" id="MF_00624"/>
    </source>
</evidence>
<evidence type="ECO:0000256" key="4">
    <source>
        <dbReference type="ARBA" id="ARBA00022695"/>
    </source>
</evidence>
<feature type="binding site" evidence="9">
    <location>
        <position position="164"/>
    </location>
    <ligand>
        <name>alpha-D-glucose 1-phosphate</name>
        <dbReference type="ChEBI" id="CHEBI:58601"/>
    </ligand>
</feature>
<organism evidence="12 13">
    <name type="scientific">Candidatus Competibacter denitrificans Run_A_D11</name>
    <dbReference type="NCBI Taxonomy" id="1400863"/>
    <lineage>
        <taxon>Bacteria</taxon>
        <taxon>Pseudomonadati</taxon>
        <taxon>Pseudomonadota</taxon>
        <taxon>Gammaproteobacteria</taxon>
        <taxon>Candidatus Competibacteraceae</taxon>
        <taxon>Candidatus Competibacter</taxon>
    </lineage>
</organism>
<comment type="caution">
    <text evidence="9">Lacks conserved residue(s) required for the propagation of feature annotation.</text>
</comment>
<dbReference type="PROSITE" id="PS00809">
    <property type="entry name" value="ADP_GLC_PYROPHOSPH_2"/>
    <property type="match status" value="1"/>
</dbReference>
<dbReference type="CDD" id="cd02508">
    <property type="entry name" value="ADP_Glucose_PP"/>
    <property type="match status" value="1"/>
</dbReference>
<evidence type="ECO:0000313" key="12">
    <source>
        <dbReference type="EMBL" id="CDI02355.1"/>
    </source>
</evidence>
<reference evidence="12" key="2">
    <citation type="submission" date="2014-03" db="EMBL/GenBank/DDBJ databases">
        <title>Candidatus Competibacter-lineage genomes retrieved from metagenomes reveal functional metabolic diversity.</title>
        <authorList>
            <person name="McIlroy S.J."/>
            <person name="Albertsen M."/>
            <person name="Andresen E.K."/>
            <person name="Saunders A.M."/>
            <person name="Kristiansen R."/>
            <person name="Stokholm-Bjerregaard M."/>
            <person name="Nielsen K.L."/>
            <person name="Nielsen P.H."/>
        </authorList>
    </citation>
    <scope>NUCLEOTIDE SEQUENCE</scope>
    <source>
        <strain evidence="12">Run_A_D11</strain>
    </source>
</reference>
<dbReference type="InterPro" id="IPR029044">
    <property type="entry name" value="Nucleotide-diphossugar_trans"/>
</dbReference>
<dbReference type="PANTHER" id="PTHR43523">
    <property type="entry name" value="GLUCOSE-1-PHOSPHATE ADENYLYLTRANSFERASE-RELATED"/>
    <property type="match status" value="1"/>
</dbReference>
<dbReference type="SUPFAM" id="SSF53448">
    <property type="entry name" value="Nucleotide-diphospho-sugar transferases"/>
    <property type="match status" value="1"/>
</dbReference>
<feature type="binding site" evidence="9">
    <location>
        <position position="197"/>
    </location>
    <ligand>
        <name>alpha-D-glucose 1-phosphate</name>
        <dbReference type="ChEBI" id="CHEBI:58601"/>
    </ligand>
</feature>
<sequence>MKQPKILAFVMAGGEGSRLSPLTSQNSKPSLPFGSRYRIVDFVLSNLLNSGIHSIYMLVQYKSQSLIEHVRKAWVVSPMRNEEFVTVVPPQMMRGGDWFMGTSDAVYQNLNLIQMHNPDLVLVFGADHVYRMDLQQMIDFHREREADVSVAALPVPLVEARGFGVIVADHAGRVSEFQEKPEKPTPMPSDPTRAYASMGNYLFDAKVLVDALKAAAERGEHDFGQNILPRLKETHRLFAYDFATNKVPGVKPYEEQPYWRDVGTLDAYFNAHQDMLAWPPRFDVFNPQWRIFSSNYQGPVARMLDAKLKNSVVAAGSLVHSASVSNTIVRREVIIEDDVEIEDCIIQDYVHIKRGAKLRRAIIGGYNVIEAGTRIGYDPELDGRRYSVTESGITVVGPGEVTTALRAFSE</sequence>
<feature type="domain" description="Glucose-1-phosphate adenylyltransferase/Bifunctional protein GlmU-like C-terminal hexapeptide" evidence="11">
    <location>
        <begin position="307"/>
        <end position="396"/>
    </location>
</feature>
<evidence type="ECO:0000259" key="11">
    <source>
        <dbReference type="Pfam" id="PF24894"/>
    </source>
</evidence>
<dbReference type="InterPro" id="IPR005836">
    <property type="entry name" value="ADP_Glu_pyroP_CS"/>
</dbReference>
<dbReference type="Gene3D" id="3.90.550.10">
    <property type="entry name" value="Spore Coat Polysaccharide Biosynthesis Protein SpsA, Chain A"/>
    <property type="match status" value="1"/>
</dbReference>
<evidence type="ECO:0000256" key="2">
    <source>
        <dbReference type="ARBA" id="ARBA00022600"/>
    </source>
</evidence>
<dbReference type="InterPro" id="IPR005835">
    <property type="entry name" value="NTP_transferase_dom"/>
</dbReference>
<dbReference type="InterPro" id="IPR011831">
    <property type="entry name" value="ADP-Glc_PPase"/>
</dbReference>
<name>W6M9B2_9GAMM</name>
<evidence type="ECO:0000256" key="1">
    <source>
        <dbReference type="ARBA" id="ARBA00010443"/>
    </source>
</evidence>
<keyword evidence="2 9" id="KW-0321">Glycogen metabolism</keyword>
<comment type="caution">
    <text evidence="12">The sequence shown here is derived from an EMBL/GenBank/DDBJ whole genome shotgun (WGS) entry which is preliminary data.</text>
</comment>
<dbReference type="Gene3D" id="2.160.10.10">
    <property type="entry name" value="Hexapeptide repeat proteins"/>
    <property type="match status" value="1"/>
</dbReference>
<evidence type="ECO:0000256" key="5">
    <source>
        <dbReference type="ARBA" id="ARBA00022741"/>
    </source>
</evidence>
<gene>
    <name evidence="9 12" type="primary">glgC</name>
    <name evidence="12" type="ORF">BN873_30019</name>
</gene>
<keyword evidence="5 9" id="KW-0547">Nucleotide-binding</keyword>
<dbReference type="PANTHER" id="PTHR43523:SF2">
    <property type="entry name" value="GLUCOSE-1-PHOSPHATE ADENYLYLTRANSFERASE"/>
    <property type="match status" value="1"/>
</dbReference>
<dbReference type="GO" id="GO:0005524">
    <property type="term" value="F:ATP binding"/>
    <property type="evidence" value="ECO:0007669"/>
    <property type="project" value="UniProtKB-KW"/>
</dbReference>
<protein>
    <recommendedName>
        <fullName evidence="9">Glucose-1-phosphate adenylyltransferase</fullName>
        <ecNumber evidence="9">2.7.7.27</ecNumber>
    </recommendedName>
    <alternativeName>
        <fullName evidence="9">ADP-glucose pyrophosphorylase</fullName>
        <shortName evidence="9">ADPGlc PPase</shortName>
    </alternativeName>
    <alternativeName>
        <fullName evidence="9">ADP-glucose synthase</fullName>
    </alternativeName>
</protein>
<evidence type="ECO:0000256" key="8">
    <source>
        <dbReference type="ARBA" id="ARBA00023277"/>
    </source>
</evidence>
<keyword evidence="13" id="KW-1185">Reference proteome</keyword>
<comment type="catalytic activity">
    <reaction evidence="9">
        <text>alpha-D-glucose 1-phosphate + ATP + H(+) = ADP-alpha-D-glucose + diphosphate</text>
        <dbReference type="Rhea" id="RHEA:12120"/>
        <dbReference type="ChEBI" id="CHEBI:15378"/>
        <dbReference type="ChEBI" id="CHEBI:30616"/>
        <dbReference type="ChEBI" id="CHEBI:33019"/>
        <dbReference type="ChEBI" id="CHEBI:57498"/>
        <dbReference type="ChEBI" id="CHEBI:58601"/>
        <dbReference type="EC" id="2.7.7.27"/>
    </reaction>
</comment>
<dbReference type="EC" id="2.7.7.27" evidence="9"/>
<comment type="pathway">
    <text evidence="9">Glycan biosynthesis; glycogen biosynthesis.</text>
</comment>